<organism evidence="1 2">
    <name type="scientific">Leersia perrieri</name>
    <dbReference type="NCBI Taxonomy" id="77586"/>
    <lineage>
        <taxon>Eukaryota</taxon>
        <taxon>Viridiplantae</taxon>
        <taxon>Streptophyta</taxon>
        <taxon>Embryophyta</taxon>
        <taxon>Tracheophyta</taxon>
        <taxon>Spermatophyta</taxon>
        <taxon>Magnoliopsida</taxon>
        <taxon>Liliopsida</taxon>
        <taxon>Poales</taxon>
        <taxon>Poaceae</taxon>
        <taxon>BOP clade</taxon>
        <taxon>Oryzoideae</taxon>
        <taxon>Oryzeae</taxon>
        <taxon>Oryzinae</taxon>
        <taxon>Leersia</taxon>
    </lineage>
</organism>
<keyword evidence="2" id="KW-1185">Reference proteome</keyword>
<dbReference type="Proteomes" id="UP000032180">
    <property type="component" value="Chromosome 1"/>
</dbReference>
<proteinExistence type="predicted"/>
<reference evidence="1 2" key="1">
    <citation type="submission" date="2012-08" db="EMBL/GenBank/DDBJ databases">
        <title>Oryza genome evolution.</title>
        <authorList>
            <person name="Wing R.A."/>
        </authorList>
    </citation>
    <scope>NUCLEOTIDE SEQUENCE</scope>
</reference>
<name>A0A0D9UZB0_9ORYZ</name>
<accession>A0A0D9UZB0</accession>
<reference evidence="1" key="3">
    <citation type="submission" date="2015-04" db="UniProtKB">
        <authorList>
            <consortium name="EnsemblPlants"/>
        </authorList>
    </citation>
    <scope>IDENTIFICATION</scope>
</reference>
<dbReference type="InterPro" id="IPR023213">
    <property type="entry name" value="CAT-like_dom_sf"/>
</dbReference>
<dbReference type="STRING" id="77586.A0A0D9UZB0"/>
<dbReference type="HOGENOM" id="CLU_1789863_0_0_1"/>
<evidence type="ECO:0000313" key="1">
    <source>
        <dbReference type="EnsemblPlants" id="LPERR01G09610.1"/>
    </source>
</evidence>
<dbReference type="Gene3D" id="3.30.559.10">
    <property type="entry name" value="Chloramphenicol acetyltransferase-like domain"/>
    <property type="match status" value="1"/>
</dbReference>
<dbReference type="Gramene" id="LPERR01G09610.1">
    <property type="protein sequence ID" value="LPERR01G09610.1"/>
    <property type="gene ID" value="LPERR01G09610"/>
</dbReference>
<protein>
    <submittedName>
        <fullName evidence="1">Uncharacterized protein</fullName>
    </submittedName>
</protein>
<reference evidence="2" key="2">
    <citation type="submission" date="2013-12" db="EMBL/GenBank/DDBJ databases">
        <authorList>
            <person name="Yu Y."/>
            <person name="Lee S."/>
            <person name="de Baynast K."/>
            <person name="Wissotski M."/>
            <person name="Liu L."/>
            <person name="Talag J."/>
            <person name="Goicoechea J."/>
            <person name="Angelova A."/>
            <person name="Jetty R."/>
            <person name="Kudrna D."/>
            <person name="Golser W."/>
            <person name="Rivera L."/>
            <person name="Zhang J."/>
            <person name="Wing R."/>
        </authorList>
    </citation>
    <scope>NUCLEOTIDE SEQUENCE</scope>
</reference>
<sequence>MFPYYADVALSVQVVSFACGGFTVAWGTNHVVHGARCDRRTGAAVETATVGLGSPALSVSAFSSFAVDTDFGFGHAAMAVPTTASAARLCSGFVQIVARPGGDGSWLASAFLWPQLAAALKPVTAEYLGLCPASASSAKRAGIITSKI</sequence>
<dbReference type="AlphaFoldDB" id="A0A0D9UZB0"/>
<evidence type="ECO:0000313" key="2">
    <source>
        <dbReference type="Proteomes" id="UP000032180"/>
    </source>
</evidence>
<dbReference type="EnsemblPlants" id="LPERR01G09610.1">
    <property type="protein sequence ID" value="LPERR01G09610.1"/>
    <property type="gene ID" value="LPERR01G09610"/>
</dbReference>
<dbReference type="eggNOG" id="ENOG502QV4M">
    <property type="taxonomic scope" value="Eukaryota"/>
</dbReference>
<dbReference type="GO" id="GO:0050734">
    <property type="term" value="F:hydroxycinnamoyltransferase activity"/>
    <property type="evidence" value="ECO:0007669"/>
    <property type="project" value="UniProtKB-ARBA"/>
</dbReference>